<evidence type="ECO:0000256" key="1">
    <source>
        <dbReference type="SAM" id="Phobius"/>
    </source>
</evidence>
<evidence type="ECO:0000259" key="2">
    <source>
        <dbReference type="Pfam" id="PF07331"/>
    </source>
</evidence>
<accession>A0ABU6KDR6</accession>
<gene>
    <name evidence="3" type="ORF">QGM71_07300</name>
</gene>
<keyword evidence="1" id="KW-1133">Transmembrane helix</keyword>
<sequence>MVKNRILSICTLIVCLVMYMETFKFGEKTSVQVVSPAAYPRFLLYFIAGFSIFILIQSFFTKTDKNQAIVFNFKKFWNKYREIILLFLFFGFYVFLLSSNVGFIISTLLFMFASQALLMGLKRLKSVITNISVTTVLTFFVYFTFTEMLSIMLP</sequence>
<keyword evidence="1" id="KW-0812">Transmembrane</keyword>
<dbReference type="InterPro" id="IPR009936">
    <property type="entry name" value="DUF1468"/>
</dbReference>
<feature type="transmembrane region" description="Helical" evidence="1">
    <location>
        <begin position="80"/>
        <end position="97"/>
    </location>
</feature>
<name>A0ABU6KDR6_9BACI</name>
<evidence type="ECO:0000313" key="3">
    <source>
        <dbReference type="EMBL" id="MEC5423305.1"/>
    </source>
</evidence>
<feature type="domain" description="DUF1468" evidence="2">
    <location>
        <begin position="6"/>
        <end position="154"/>
    </location>
</feature>
<reference evidence="3 4" key="1">
    <citation type="journal article" date="2024" name="Int. J. Syst. Evol. Microbiol.">
        <title>Virgibacillus tibetensis sp. nov., isolated from salt lake on the Tibetan Plateau of China.</title>
        <authorList>
            <person name="Phurbu D."/>
            <person name="Liu Z.-X."/>
            <person name="Wang R."/>
            <person name="Zheng Y.-Y."/>
            <person name="Liu H.-C."/>
            <person name="Zhou Y.-G."/>
            <person name="Yu Y.-J."/>
            <person name="Li A.-H."/>
        </authorList>
    </citation>
    <scope>NUCLEOTIDE SEQUENCE [LARGE SCALE GENOMIC DNA]</scope>
    <source>
        <strain evidence="3 4">C22-A2</strain>
    </source>
</reference>
<feature type="transmembrane region" description="Helical" evidence="1">
    <location>
        <begin position="42"/>
        <end position="60"/>
    </location>
</feature>
<keyword evidence="4" id="KW-1185">Reference proteome</keyword>
<dbReference type="Pfam" id="PF07331">
    <property type="entry name" value="TctB"/>
    <property type="match status" value="1"/>
</dbReference>
<keyword evidence="1" id="KW-0472">Membrane</keyword>
<dbReference type="EMBL" id="JARZFX010000002">
    <property type="protein sequence ID" value="MEC5423305.1"/>
    <property type="molecule type" value="Genomic_DNA"/>
</dbReference>
<comment type="caution">
    <text evidence="3">The sequence shown here is derived from an EMBL/GenBank/DDBJ whole genome shotgun (WGS) entry which is preliminary data.</text>
</comment>
<protein>
    <submittedName>
        <fullName evidence="3">Tripartite tricarboxylate transporter TctB family protein</fullName>
    </submittedName>
</protein>
<proteinExistence type="predicted"/>
<dbReference type="Proteomes" id="UP001335737">
    <property type="component" value="Unassembled WGS sequence"/>
</dbReference>
<feature type="transmembrane region" description="Helical" evidence="1">
    <location>
        <begin position="133"/>
        <end position="153"/>
    </location>
</feature>
<organism evidence="3 4">
    <name type="scientific">Virgibacillus tibetensis</name>
    <dbReference type="NCBI Taxonomy" id="3042313"/>
    <lineage>
        <taxon>Bacteria</taxon>
        <taxon>Bacillati</taxon>
        <taxon>Bacillota</taxon>
        <taxon>Bacilli</taxon>
        <taxon>Bacillales</taxon>
        <taxon>Bacillaceae</taxon>
        <taxon>Virgibacillus</taxon>
    </lineage>
</organism>
<dbReference type="RefSeq" id="WP_327606858.1">
    <property type="nucleotide sequence ID" value="NZ_JARZFX010000002.1"/>
</dbReference>
<evidence type="ECO:0000313" key="4">
    <source>
        <dbReference type="Proteomes" id="UP001335737"/>
    </source>
</evidence>